<dbReference type="Proteomes" id="UP000582659">
    <property type="component" value="Unassembled WGS sequence"/>
</dbReference>
<feature type="compositionally biased region" description="Basic and acidic residues" evidence="1">
    <location>
        <begin position="14"/>
        <end position="32"/>
    </location>
</feature>
<name>A0A1I7SMK1_BURXY</name>
<dbReference type="eggNOG" id="ENOG502SZ2I">
    <property type="taxonomic scope" value="Eukaryota"/>
</dbReference>
<feature type="compositionally biased region" description="Basic and acidic residues" evidence="1">
    <location>
        <begin position="91"/>
        <end position="108"/>
    </location>
</feature>
<feature type="region of interest" description="Disordered" evidence="1">
    <location>
        <begin position="1"/>
        <end position="178"/>
    </location>
</feature>
<proteinExistence type="predicted"/>
<dbReference type="SMR" id="A0A1I7SMK1"/>
<gene>
    <name evidence="2" type="ORF">BXYJ_LOCUS14545</name>
</gene>
<feature type="compositionally biased region" description="Basic and acidic residues" evidence="1">
    <location>
        <begin position="122"/>
        <end position="139"/>
    </location>
</feature>
<evidence type="ECO:0000313" key="2">
    <source>
        <dbReference type="EMBL" id="CAD5234454.1"/>
    </source>
</evidence>
<evidence type="ECO:0000313" key="5">
    <source>
        <dbReference type="Proteomes" id="UP000659654"/>
    </source>
</evidence>
<evidence type="ECO:0000313" key="4">
    <source>
        <dbReference type="Proteomes" id="UP000095284"/>
    </source>
</evidence>
<evidence type="ECO:0000256" key="1">
    <source>
        <dbReference type="SAM" id="MobiDB-lite"/>
    </source>
</evidence>
<dbReference type="Pfam" id="PF17361">
    <property type="entry name" value="DUF5387"/>
    <property type="match status" value="1"/>
</dbReference>
<dbReference type="Proteomes" id="UP000095284">
    <property type="component" value="Unplaced"/>
</dbReference>
<reference evidence="3" key="2">
    <citation type="submission" date="2020-08" db="EMBL/GenBank/DDBJ databases">
        <authorList>
            <person name="Kikuchi T."/>
        </authorList>
    </citation>
    <scope>NUCLEOTIDE SEQUENCE</scope>
    <source>
        <strain evidence="2">Ka4C1</strain>
    </source>
</reference>
<dbReference type="Proteomes" id="UP000659654">
    <property type="component" value="Unassembled WGS sequence"/>
</dbReference>
<protein>
    <submittedName>
        <fullName evidence="2">(pine wood nematode) hypothetical protein</fullName>
    </submittedName>
</protein>
<dbReference type="InterPro" id="IPR035539">
    <property type="entry name" value="DUF5387"/>
</dbReference>
<dbReference type="EMBL" id="CAJFDI010000006">
    <property type="protein sequence ID" value="CAD5234454.1"/>
    <property type="molecule type" value="Genomic_DNA"/>
</dbReference>
<accession>A0A1I7SMK1</accession>
<dbReference type="AlphaFoldDB" id="A0A1I7SMK1"/>
<dbReference type="EMBL" id="CAJFCV020000006">
    <property type="protein sequence ID" value="CAG9130260.1"/>
    <property type="molecule type" value="Genomic_DNA"/>
</dbReference>
<evidence type="ECO:0000313" key="3">
    <source>
        <dbReference type="EMBL" id="CAG9130260.1"/>
    </source>
</evidence>
<feature type="compositionally biased region" description="Polar residues" evidence="1">
    <location>
        <begin position="77"/>
        <end position="86"/>
    </location>
</feature>
<dbReference type="OrthoDB" id="5815147at2759"/>
<feature type="compositionally biased region" description="Acidic residues" evidence="1">
    <location>
        <begin position="109"/>
        <end position="119"/>
    </location>
</feature>
<sequence length="232" mass="26463">MSAELVQSYNEQVLSREPHELVHSSPRTEYKEVGYTVAEEVNDDKSVEDEQQQAYRSRNTSTSSSGQNSEVEHQDSRGYQQQNQGEEPQEAELHHQELKEEPLQKSDETVEDEEEEEQVIEIIKEVKIEVTESKEDRKPAAPIQRNTDTRPIPKPLAQREITSAPMADSVKSLEKDENDWARKNQGRGKINALIARFNNGSVLNENNDNVAQYKSDYGVGKGKGQLRQDVFH</sequence>
<dbReference type="WBParaSite" id="BXY_1428600.1">
    <property type="protein sequence ID" value="BXY_1428600.1"/>
    <property type="gene ID" value="BXY_1428600"/>
</dbReference>
<feature type="compositionally biased region" description="Acidic residues" evidence="1">
    <location>
        <begin position="40"/>
        <end position="51"/>
    </location>
</feature>
<feature type="compositionally biased region" description="Polar residues" evidence="1">
    <location>
        <begin position="1"/>
        <end position="13"/>
    </location>
</feature>
<feature type="compositionally biased region" description="Polar residues" evidence="1">
    <location>
        <begin position="52"/>
        <end position="69"/>
    </location>
</feature>
<organism evidence="4 6">
    <name type="scientific">Bursaphelenchus xylophilus</name>
    <name type="common">Pinewood nematode worm</name>
    <name type="synonym">Aphelenchoides xylophilus</name>
    <dbReference type="NCBI Taxonomy" id="6326"/>
    <lineage>
        <taxon>Eukaryota</taxon>
        <taxon>Metazoa</taxon>
        <taxon>Ecdysozoa</taxon>
        <taxon>Nematoda</taxon>
        <taxon>Chromadorea</taxon>
        <taxon>Rhabditida</taxon>
        <taxon>Tylenchina</taxon>
        <taxon>Tylenchomorpha</taxon>
        <taxon>Aphelenchoidea</taxon>
        <taxon>Aphelenchoididae</taxon>
        <taxon>Bursaphelenchus</taxon>
    </lineage>
</organism>
<keyword evidence="5" id="KW-1185">Reference proteome</keyword>
<reference evidence="6" key="1">
    <citation type="submission" date="2016-11" db="UniProtKB">
        <authorList>
            <consortium name="WormBaseParasite"/>
        </authorList>
    </citation>
    <scope>IDENTIFICATION</scope>
</reference>
<evidence type="ECO:0000313" key="6">
    <source>
        <dbReference type="WBParaSite" id="BXY_1428600.1"/>
    </source>
</evidence>